<reference evidence="3" key="2">
    <citation type="submission" date="2012-03" db="EMBL/GenBank/DDBJ databases">
        <title>Complete genome sequence of Flavobacterium indicum GPTSA100-9T, isolated from warm spring water.</title>
        <authorList>
            <person name="Barbier P."/>
            <person name="Houel A."/>
            <person name="Loux V."/>
            <person name="Poulain J."/>
            <person name="Bernardet J.-F."/>
            <person name="Touchon M."/>
            <person name="Duchaud E."/>
        </authorList>
    </citation>
    <scope>NUCLEOTIDE SEQUENCE [LARGE SCALE GENOMIC DNA]</scope>
    <source>
        <strain evidence="3">DSM 17447 / CIP 109464 / GPTSA100-9</strain>
    </source>
</reference>
<organism evidence="2 3">
    <name type="scientific">Flavobacterium indicum (strain DSM 17447 / CIP 109464 / GPTSA100-9)</name>
    <dbReference type="NCBI Taxonomy" id="1094466"/>
    <lineage>
        <taxon>Bacteria</taxon>
        <taxon>Pseudomonadati</taxon>
        <taxon>Bacteroidota</taxon>
        <taxon>Flavobacteriia</taxon>
        <taxon>Flavobacteriales</taxon>
        <taxon>Flavobacteriaceae</taxon>
        <taxon>Flavobacterium</taxon>
    </lineage>
</organism>
<evidence type="ECO:0000313" key="3">
    <source>
        <dbReference type="Proteomes" id="UP000007599"/>
    </source>
</evidence>
<dbReference type="KEGG" id="fin:KQS_12810"/>
<name>H8XRN2_FLAIG</name>
<dbReference type="OrthoDB" id="1652165at2"/>
<gene>
    <name evidence="2" type="ordered locus">KQS_12810</name>
</gene>
<dbReference type="PATRIC" id="fig|1094466.5.peg.2504"/>
<evidence type="ECO:0000256" key="1">
    <source>
        <dbReference type="SAM" id="SignalP"/>
    </source>
</evidence>
<dbReference type="Proteomes" id="UP000007599">
    <property type="component" value="Chromosome I"/>
</dbReference>
<evidence type="ECO:0000313" key="2">
    <source>
        <dbReference type="EMBL" id="CCG54466.1"/>
    </source>
</evidence>
<accession>H8XRN2</accession>
<proteinExistence type="predicted"/>
<evidence type="ECO:0008006" key="4">
    <source>
        <dbReference type="Google" id="ProtNLM"/>
    </source>
</evidence>
<feature type="chain" id="PRO_5003617735" description="T9SS sorting signal type C domain-containing protein" evidence="1">
    <location>
        <begin position="19"/>
        <end position="758"/>
    </location>
</feature>
<feature type="signal peptide" evidence="1">
    <location>
        <begin position="1"/>
        <end position="18"/>
    </location>
</feature>
<dbReference type="STRING" id="1094466.KQS_12810"/>
<reference evidence="2 3" key="1">
    <citation type="journal article" date="2012" name="J. Bacteriol.">
        <title>Complete Genome Sequence of Flavobacterium indicum GPSTA100-9T, Isolated from Warm Spring Water.</title>
        <authorList>
            <person name="Barbier P."/>
            <person name="Houel A."/>
            <person name="Loux V."/>
            <person name="Poulain J."/>
            <person name="Bernardet J.F."/>
            <person name="Touchon M."/>
            <person name="Duchaud E."/>
        </authorList>
    </citation>
    <scope>NUCLEOTIDE SEQUENCE [LARGE SCALE GENOMIC DNA]</scope>
    <source>
        <strain evidence="3">DSM 17447 / CIP 109464 / GPTSA100-9</strain>
    </source>
</reference>
<sequence>MKKILLLVIGLFILQLQAQQTLFEDNASNYTTWINGSNAGTGFTVWDIWTQNTDASNFAGHFLGSSTVQGFGDVNISNQAFGMFGNPVGANPQANAQRFLNNTGSPTVGGRAYLLPGQSFVMDLAVAYRNGYKGIELMDQNFGLLFNFIVQNELYTTSTSTDLGWTYNQASVFTLKVNQIDVNVYEVIITRGSDSYSSGSRTGQFSGVKLYVGNTADSNNLNNLFFNNLKVQKCAMTTTWNGTSWDKGEPNANKNVLFTGNFSSTTAISACSVQVSNGAVVTINSGHTLTVGNNLTVDSGAVLQFENAASLIQTNASAINTGNIIYKRNSAPMRLYEYTYWSTPVSNQQMLSFSPLTDTDKFFTFNTVANNWQGEDPLTNFIPAKGYAIRAPENFNTTPQVYNSQFNGVPNNGNYSTPVVAYDAMLGNYNFLGNPYPSAISVASLIDNSSLGSLYFWTHNTSMDGAGQFTDDDYAVRTKFIGTAASTGGAAPGPYVSVGQGFFASSNATTNVTFTNAMRVSGNNTQFYRQNQIMTDPQMYFMWLNMTNSGGAFKQLAVGYLEGATDGFDNGIDAPGAAGTYINFYTMIAGNPYAINGLEFPWNTSDVIPLGYSSTIASDFTFAIDHTDTFFDDKEVYLVDNVTNTYQNLKTGNYTFTSTIGTFNSRFHIQFTQPVMSAASFEYENSVVVSKNLAQLQIYSSVQKLKNIQIFDLTGRLIMAKEVDSNLEKFELDSVSNQAIIVKVKLENDQIITKKYIY</sequence>
<dbReference type="RefSeq" id="WP_014389584.1">
    <property type="nucleotide sequence ID" value="NC_017025.1"/>
</dbReference>
<protein>
    <recommendedName>
        <fullName evidence="4">T9SS sorting signal type C domain-containing protein</fullName>
    </recommendedName>
</protein>
<keyword evidence="1" id="KW-0732">Signal</keyword>
<dbReference type="EMBL" id="HE774682">
    <property type="protein sequence ID" value="CCG54466.1"/>
    <property type="molecule type" value="Genomic_DNA"/>
</dbReference>
<dbReference type="AlphaFoldDB" id="H8XRN2"/>
<keyword evidence="3" id="KW-1185">Reference proteome</keyword>
<dbReference type="eggNOG" id="COG1345">
    <property type="taxonomic scope" value="Bacteria"/>
</dbReference>
<dbReference type="HOGENOM" id="CLU_367524_0_0_10"/>